<feature type="signal peptide" evidence="1">
    <location>
        <begin position="1"/>
        <end position="22"/>
    </location>
</feature>
<organism evidence="3 4">
    <name type="scientific">Allokutzneria albata</name>
    <name type="common">Kibdelosporangium albatum</name>
    <dbReference type="NCBI Taxonomy" id="211114"/>
    <lineage>
        <taxon>Bacteria</taxon>
        <taxon>Bacillati</taxon>
        <taxon>Actinomycetota</taxon>
        <taxon>Actinomycetes</taxon>
        <taxon>Pseudonocardiales</taxon>
        <taxon>Pseudonocardiaceae</taxon>
        <taxon>Allokutzneria</taxon>
    </lineage>
</organism>
<sequence length="279" mass="30181">MRSRVVAAAVALSTAIGPQADAAPVVEIPPGVTTGFAVFDRHTGQMTVQHQATMQFRSASIVKILIALDYLNGRGVGSPVPDIDLALLEPMLRSSDDTAASILWERNGFNAIVHRMAALIGLTETQPPADPNWWGRTAVSAADVVKIYRYLLERAPHSFRDFVLDNLRKATQCATDERDQYFGIPRALPRPWAVKQGWSGYPDPPRDEKCVVTGEGAEVNEIDLRSPALHTSGLVGEGDREIVVVLTLHPEGTTWATAAGRITALTKSVLAASARRAAR</sequence>
<dbReference type="EMBL" id="LT629701">
    <property type="protein sequence ID" value="SDN18230.1"/>
    <property type="molecule type" value="Genomic_DNA"/>
</dbReference>
<evidence type="ECO:0000313" key="4">
    <source>
        <dbReference type="Proteomes" id="UP000183376"/>
    </source>
</evidence>
<keyword evidence="1" id="KW-0732">Signal</keyword>
<dbReference type="GO" id="GO:0030655">
    <property type="term" value="P:beta-lactam antibiotic catabolic process"/>
    <property type="evidence" value="ECO:0007669"/>
    <property type="project" value="InterPro"/>
</dbReference>
<dbReference type="InterPro" id="IPR045155">
    <property type="entry name" value="Beta-lactam_cat"/>
</dbReference>
<dbReference type="InterPro" id="IPR012338">
    <property type="entry name" value="Beta-lactam/transpept-like"/>
</dbReference>
<dbReference type="Pfam" id="PF13354">
    <property type="entry name" value="Beta-lactamase2"/>
    <property type="match status" value="1"/>
</dbReference>
<name>A0A1G9ZA27_ALLAB</name>
<dbReference type="RefSeq" id="WP_231950435.1">
    <property type="nucleotide sequence ID" value="NZ_JOEF01000002.1"/>
</dbReference>
<dbReference type="GO" id="GO:0008800">
    <property type="term" value="F:beta-lactamase activity"/>
    <property type="evidence" value="ECO:0007669"/>
    <property type="project" value="InterPro"/>
</dbReference>
<keyword evidence="4" id="KW-1185">Reference proteome</keyword>
<feature type="chain" id="PRO_5009246476" evidence="1">
    <location>
        <begin position="23"/>
        <end position="279"/>
    </location>
</feature>
<dbReference type="Gene3D" id="3.40.710.10">
    <property type="entry name" value="DD-peptidase/beta-lactamase superfamily"/>
    <property type="match status" value="1"/>
</dbReference>
<gene>
    <name evidence="3" type="ORF">SAMN04489726_5373</name>
</gene>
<evidence type="ECO:0000259" key="2">
    <source>
        <dbReference type="Pfam" id="PF13354"/>
    </source>
</evidence>
<dbReference type="AlphaFoldDB" id="A0A1G9ZA27"/>
<protein>
    <submittedName>
        <fullName evidence="3">Beta-lactamase enzyme family protein</fullName>
    </submittedName>
</protein>
<proteinExistence type="predicted"/>
<reference evidence="3 4" key="1">
    <citation type="submission" date="2016-10" db="EMBL/GenBank/DDBJ databases">
        <authorList>
            <person name="de Groot N.N."/>
        </authorList>
    </citation>
    <scope>NUCLEOTIDE SEQUENCE [LARGE SCALE GENOMIC DNA]</scope>
    <source>
        <strain evidence="3 4">DSM 44149</strain>
    </source>
</reference>
<evidence type="ECO:0000313" key="3">
    <source>
        <dbReference type="EMBL" id="SDN18230.1"/>
    </source>
</evidence>
<evidence type="ECO:0000256" key="1">
    <source>
        <dbReference type="SAM" id="SignalP"/>
    </source>
</evidence>
<dbReference type="eggNOG" id="COG1686">
    <property type="taxonomic scope" value="Bacteria"/>
</dbReference>
<dbReference type="STRING" id="211114.SAMN04489726_5373"/>
<dbReference type="SUPFAM" id="SSF56601">
    <property type="entry name" value="beta-lactamase/transpeptidase-like"/>
    <property type="match status" value="1"/>
</dbReference>
<dbReference type="Proteomes" id="UP000183376">
    <property type="component" value="Chromosome I"/>
</dbReference>
<accession>A0A1G9ZA27</accession>
<feature type="domain" description="Beta-lactamase class A catalytic" evidence="2">
    <location>
        <begin position="87"/>
        <end position="171"/>
    </location>
</feature>